<feature type="compositionally biased region" description="Low complexity" evidence="1">
    <location>
        <begin position="16"/>
        <end position="32"/>
    </location>
</feature>
<protein>
    <submittedName>
        <fullName evidence="3">Uncharacterized protein</fullName>
    </submittedName>
</protein>
<reference evidence="3" key="1">
    <citation type="submission" date="2014-11" db="EMBL/GenBank/DDBJ databases">
        <authorList>
            <person name="Otto D Thomas"/>
            <person name="Naeem Raeece"/>
        </authorList>
    </citation>
    <scope>NUCLEOTIDE SEQUENCE</scope>
</reference>
<evidence type="ECO:0000313" key="3">
    <source>
        <dbReference type="EMBL" id="CEM53221.1"/>
    </source>
</evidence>
<feature type="non-terminal residue" evidence="3">
    <location>
        <position position="366"/>
    </location>
</feature>
<dbReference type="VEuPathDB" id="CryptoDB:Cvel_9603"/>
<dbReference type="VEuPathDB" id="CryptoDB:Cvel_36604"/>
<proteinExistence type="predicted"/>
<organism evidence="3">
    <name type="scientific">Chromera velia CCMP2878</name>
    <dbReference type="NCBI Taxonomy" id="1169474"/>
    <lineage>
        <taxon>Eukaryota</taxon>
        <taxon>Sar</taxon>
        <taxon>Alveolata</taxon>
        <taxon>Colpodellida</taxon>
        <taxon>Chromeraceae</taxon>
        <taxon>Chromera</taxon>
    </lineage>
</organism>
<evidence type="ECO:0000313" key="2">
    <source>
        <dbReference type="EMBL" id="CEM49776.1"/>
    </source>
</evidence>
<name>A0A0G4I809_9ALVE</name>
<feature type="region of interest" description="Disordered" evidence="1">
    <location>
        <begin position="160"/>
        <end position="179"/>
    </location>
</feature>
<evidence type="ECO:0000256" key="1">
    <source>
        <dbReference type="SAM" id="MobiDB-lite"/>
    </source>
</evidence>
<dbReference type="AlphaFoldDB" id="A0A0G4I809"/>
<dbReference type="EMBL" id="CDMZ01004452">
    <property type="protein sequence ID" value="CEM49776.1"/>
    <property type="molecule type" value="Genomic_DNA"/>
</dbReference>
<dbReference type="EMBL" id="CDMZ01005561">
    <property type="protein sequence ID" value="CEM53221.1"/>
    <property type="molecule type" value="Genomic_DNA"/>
</dbReference>
<accession>A0A0G4I809</accession>
<sequence>MVTTRGGKKSKGEGNGSSSSSNNPPPNSQSSSECLPSFRLLDFFYSQISLLQEVLSFTGRIGLVWRLLNRQAAGYWGQFPAALRQTSLVTVLQNASLLRFAQLREVIKRLLSKDRLPQYLCPPAIAYRCALEGRVEVLREILVIWPRDVHQHERWHGRAVPVKKDDDDSDEEDSCGGRGRRRVCRCREPWKTLAKNPFDAPFLGLLLGACAGSQISVLTFLRDRLVSPVGSNGESEFQELFGRALRGAENSLPTAMGIVLSIGESILYGPDALGVLEWVRGALSRTVFENLMSYCGDMMMRGERKEELHKKPKLIRFLSDHRGISRNLCLQVLSMGGFLEDLKEEFEKDLQVIDPPSNVQEETGVG</sequence>
<gene>
    <name evidence="3" type="ORF">Cvel_36604</name>
    <name evidence="2" type="ORF">Cvel_9603</name>
</gene>
<feature type="region of interest" description="Disordered" evidence="1">
    <location>
        <begin position="1"/>
        <end position="33"/>
    </location>
</feature>